<dbReference type="PANTHER" id="PTHR11177:SF400">
    <property type="entry name" value="ENDOCHITINASE-RELATED"/>
    <property type="match status" value="1"/>
</dbReference>
<dbReference type="GO" id="GO:0008061">
    <property type="term" value="F:chitin binding"/>
    <property type="evidence" value="ECO:0007669"/>
    <property type="project" value="TreeGrafter"/>
</dbReference>
<dbReference type="InterPro" id="IPR001223">
    <property type="entry name" value="Glyco_hydro18_cat"/>
</dbReference>
<sequence>MAYDLHGHWETNVDLHSKLHPTKGETTNIGTSNTAYAANYWANKGVPKRKIIIGISTYGRGWTLADPKKNAIGSAALSKSSPSTIFPDGGKAAYLEICKYLKEGGRETVEKDGIGAVLIKGKQWFGYDNEKTIKSKMEWLKREGFGGAFIWSLDSDDFTGKSCGKGQYPLTSAVWKELTNNKKSSNFLV</sequence>
<dbReference type="Pfam" id="PF00704">
    <property type="entry name" value="Glyco_hydro_18"/>
    <property type="match status" value="1"/>
</dbReference>
<evidence type="ECO:0000313" key="4">
    <source>
        <dbReference type="WBParaSite" id="TCLT_0000347301-mRNA-1"/>
    </source>
</evidence>
<dbReference type="GO" id="GO:0006032">
    <property type="term" value="P:chitin catabolic process"/>
    <property type="evidence" value="ECO:0007669"/>
    <property type="project" value="TreeGrafter"/>
</dbReference>
<evidence type="ECO:0000259" key="1">
    <source>
        <dbReference type="PROSITE" id="PS51910"/>
    </source>
</evidence>
<dbReference type="OMA" id="GHEWIAF"/>
<reference evidence="2 3" key="2">
    <citation type="submission" date="2018-11" db="EMBL/GenBank/DDBJ databases">
        <authorList>
            <consortium name="Pathogen Informatics"/>
        </authorList>
    </citation>
    <scope>NUCLEOTIDE SEQUENCE [LARGE SCALE GENOMIC DNA]</scope>
</reference>
<dbReference type="STRING" id="103827.A0A0N5CTB5"/>
<proteinExistence type="predicted"/>
<gene>
    <name evidence="2" type="ORF">TCLT_LOCUS3466</name>
</gene>
<protein>
    <submittedName>
        <fullName evidence="4">Glyco_hydro_18 domain-containing protein</fullName>
    </submittedName>
</protein>
<dbReference type="PROSITE" id="PS51910">
    <property type="entry name" value="GH18_2"/>
    <property type="match status" value="1"/>
</dbReference>
<organism evidence="4">
    <name type="scientific">Thelazia callipaeda</name>
    <name type="common">Oriental eyeworm</name>
    <name type="synonym">Parasitic nematode</name>
    <dbReference type="NCBI Taxonomy" id="103827"/>
    <lineage>
        <taxon>Eukaryota</taxon>
        <taxon>Metazoa</taxon>
        <taxon>Ecdysozoa</taxon>
        <taxon>Nematoda</taxon>
        <taxon>Chromadorea</taxon>
        <taxon>Rhabditida</taxon>
        <taxon>Spirurina</taxon>
        <taxon>Spiruromorpha</taxon>
        <taxon>Thelazioidea</taxon>
        <taxon>Thelaziidae</taxon>
        <taxon>Thelazia</taxon>
    </lineage>
</organism>
<dbReference type="OrthoDB" id="76388at2759"/>
<dbReference type="Gene3D" id="3.20.20.80">
    <property type="entry name" value="Glycosidases"/>
    <property type="match status" value="1"/>
</dbReference>
<dbReference type="GO" id="GO:0005576">
    <property type="term" value="C:extracellular region"/>
    <property type="evidence" value="ECO:0007669"/>
    <property type="project" value="TreeGrafter"/>
</dbReference>
<feature type="domain" description="GH18" evidence="1">
    <location>
        <begin position="1"/>
        <end position="181"/>
    </location>
</feature>
<dbReference type="PANTHER" id="PTHR11177">
    <property type="entry name" value="CHITINASE"/>
    <property type="match status" value="1"/>
</dbReference>
<dbReference type="SUPFAM" id="SSF51445">
    <property type="entry name" value="(Trans)glycosidases"/>
    <property type="match status" value="1"/>
</dbReference>
<evidence type="ECO:0000313" key="2">
    <source>
        <dbReference type="EMBL" id="VDM99951.1"/>
    </source>
</evidence>
<dbReference type="GO" id="GO:0005975">
    <property type="term" value="P:carbohydrate metabolic process"/>
    <property type="evidence" value="ECO:0007669"/>
    <property type="project" value="InterPro"/>
</dbReference>
<name>A0A0N5CTB5_THECL</name>
<dbReference type="SUPFAM" id="SSF54556">
    <property type="entry name" value="Chitinase insertion domain"/>
    <property type="match status" value="1"/>
</dbReference>
<dbReference type="InterPro" id="IPR029070">
    <property type="entry name" value="Chitinase_insertion_sf"/>
</dbReference>
<accession>A0A0N5CTB5</accession>
<dbReference type="EMBL" id="UYYF01001538">
    <property type="protein sequence ID" value="VDM99951.1"/>
    <property type="molecule type" value="Genomic_DNA"/>
</dbReference>
<dbReference type="AlphaFoldDB" id="A0A0N5CTB5"/>
<evidence type="ECO:0000313" key="3">
    <source>
        <dbReference type="Proteomes" id="UP000276776"/>
    </source>
</evidence>
<reference evidence="4" key="1">
    <citation type="submission" date="2017-02" db="UniProtKB">
        <authorList>
            <consortium name="WormBaseParasite"/>
        </authorList>
    </citation>
    <scope>IDENTIFICATION</scope>
</reference>
<dbReference type="WBParaSite" id="TCLT_0000347301-mRNA-1">
    <property type="protein sequence ID" value="TCLT_0000347301-mRNA-1"/>
    <property type="gene ID" value="TCLT_0000347301"/>
</dbReference>
<keyword evidence="3" id="KW-1185">Reference proteome</keyword>
<dbReference type="Gene3D" id="3.10.50.10">
    <property type="match status" value="1"/>
</dbReference>
<dbReference type="Proteomes" id="UP000276776">
    <property type="component" value="Unassembled WGS sequence"/>
</dbReference>
<dbReference type="GO" id="GO:0004568">
    <property type="term" value="F:chitinase activity"/>
    <property type="evidence" value="ECO:0007669"/>
    <property type="project" value="TreeGrafter"/>
</dbReference>
<dbReference type="InterPro" id="IPR050314">
    <property type="entry name" value="Glycosyl_Hydrlase_18"/>
</dbReference>
<dbReference type="InterPro" id="IPR017853">
    <property type="entry name" value="GH"/>
</dbReference>